<organism evidence="4">
    <name type="scientific">bioreactor metagenome</name>
    <dbReference type="NCBI Taxonomy" id="1076179"/>
    <lineage>
        <taxon>unclassified sequences</taxon>
        <taxon>metagenomes</taxon>
        <taxon>ecological metagenomes</taxon>
    </lineage>
</organism>
<reference evidence="4" key="1">
    <citation type="submission" date="2019-08" db="EMBL/GenBank/DDBJ databases">
        <authorList>
            <person name="Kucharzyk K."/>
            <person name="Murdoch R.W."/>
            <person name="Higgins S."/>
            <person name="Loffler F."/>
        </authorList>
    </citation>
    <scope>NUCLEOTIDE SEQUENCE</scope>
</reference>
<dbReference type="PANTHER" id="PTHR42693">
    <property type="entry name" value="ARYLSULFATASE FAMILY MEMBER"/>
    <property type="match status" value="1"/>
</dbReference>
<dbReference type="Gene3D" id="1.25.10.10">
    <property type="entry name" value="Leucine-rich Repeat Variant"/>
    <property type="match status" value="1"/>
</dbReference>
<dbReference type="InterPro" id="IPR016024">
    <property type="entry name" value="ARM-type_fold"/>
</dbReference>
<dbReference type="AlphaFoldDB" id="A0A644VH35"/>
<protein>
    <recommendedName>
        <fullName evidence="3">Sulfatase N-terminal domain-containing protein</fullName>
    </recommendedName>
</protein>
<feature type="domain" description="Sulfatase N-terminal" evidence="3">
    <location>
        <begin position="31"/>
        <end position="309"/>
    </location>
</feature>
<dbReference type="CDD" id="cd16027">
    <property type="entry name" value="SGSH"/>
    <property type="match status" value="1"/>
</dbReference>
<dbReference type="EMBL" id="VSSQ01000308">
    <property type="protein sequence ID" value="MPL90590.1"/>
    <property type="molecule type" value="Genomic_DNA"/>
</dbReference>
<sequence>MKQNLLLTGSVALICTNLFSANRTRPIDQRPNILWLTFEDTSASELGCYGNKDVQTPVIDSLAAKGIQYMNVWSSAPQSSPARSSLITGCYATTFGMDVHPVPQITPEHIFFPSLLRDAGYYCINNDKTHYNSITDNRICWDESSPKASYSSSVGKENRPFFAVFNTVTSHMGRIRTFHVDNRRDYSKEGILKEELNLPPHVPDLPEVRSDYAGHLEAVQDVDKWVGLFLHDLKEKGLDDNTIVFVFSDHGGCLPRGKGYLYETGLKIPLIVYLPPKWQHLTTTKPGTKDYTPIDFTDFAPTLLSITGVKIPKFYQGVSFLGEKASVKKKSHNIGFAANQLHHYMPMRAASDGRFKYIRSYIPYKQFALRNYYQWGMPSNMAWDSLWLNELIDDKEALRQPYVHHRHEMLFDLTNDPSELHDLSTDPLYQKELKKLRKIVSDHVRSTKDLGFFIPSFRERKNLFEMVRGSKYPLANLQVFAELAGNPEIKDLKNILRHLKSDDPNFRFWAAVAMSQLGLTKQYDKCPDELLQLLDNENPHVAAEAAYACACLGNPELGIKTLIASKNEADIKIYYSLLECLSLDKNMHSFISNYRDLLENQACNLPYQENEDAGLMARGILVNIGAWKIQDIYREKYNQGLKLNRGRRPMLPLP</sequence>
<evidence type="ECO:0000256" key="1">
    <source>
        <dbReference type="ARBA" id="ARBA00008779"/>
    </source>
</evidence>
<evidence type="ECO:0000259" key="3">
    <source>
        <dbReference type="Pfam" id="PF00884"/>
    </source>
</evidence>
<dbReference type="InterPro" id="IPR000917">
    <property type="entry name" value="Sulfatase_N"/>
</dbReference>
<dbReference type="PANTHER" id="PTHR42693:SF53">
    <property type="entry name" value="ENDO-4-O-SULFATASE"/>
    <property type="match status" value="1"/>
</dbReference>
<accession>A0A644VH35</accession>
<name>A0A644VH35_9ZZZZ</name>
<dbReference type="InterPro" id="IPR017850">
    <property type="entry name" value="Alkaline_phosphatase_core_sf"/>
</dbReference>
<dbReference type="Pfam" id="PF00884">
    <property type="entry name" value="Sulfatase"/>
    <property type="match status" value="1"/>
</dbReference>
<dbReference type="SUPFAM" id="SSF53649">
    <property type="entry name" value="Alkaline phosphatase-like"/>
    <property type="match status" value="1"/>
</dbReference>
<comment type="caution">
    <text evidence="4">The sequence shown here is derived from an EMBL/GenBank/DDBJ whole genome shotgun (WGS) entry which is preliminary data.</text>
</comment>
<dbReference type="InterPro" id="IPR050738">
    <property type="entry name" value="Sulfatase"/>
</dbReference>
<dbReference type="SUPFAM" id="SSF48371">
    <property type="entry name" value="ARM repeat"/>
    <property type="match status" value="1"/>
</dbReference>
<comment type="similarity">
    <text evidence="1">Belongs to the sulfatase family.</text>
</comment>
<evidence type="ECO:0000313" key="4">
    <source>
        <dbReference type="EMBL" id="MPL90590.1"/>
    </source>
</evidence>
<dbReference type="InterPro" id="IPR011989">
    <property type="entry name" value="ARM-like"/>
</dbReference>
<dbReference type="Gene3D" id="3.40.720.10">
    <property type="entry name" value="Alkaline Phosphatase, subunit A"/>
    <property type="match status" value="1"/>
</dbReference>
<evidence type="ECO:0000256" key="2">
    <source>
        <dbReference type="ARBA" id="ARBA00022801"/>
    </source>
</evidence>
<gene>
    <name evidence="4" type="ORF">SDC9_36644</name>
</gene>
<proteinExistence type="inferred from homology"/>
<dbReference type="GO" id="GO:0004065">
    <property type="term" value="F:arylsulfatase activity"/>
    <property type="evidence" value="ECO:0007669"/>
    <property type="project" value="TreeGrafter"/>
</dbReference>
<keyword evidence="2" id="KW-0378">Hydrolase</keyword>